<evidence type="ECO:0000259" key="12">
    <source>
        <dbReference type="PROSITE" id="PS00774"/>
    </source>
</evidence>
<dbReference type="FunFam" id="3.30.20.10:FF:000002">
    <property type="entry name" value="Acidic endochitinase pcht28"/>
    <property type="match status" value="1"/>
</dbReference>
<dbReference type="SUPFAM" id="SSF53955">
    <property type="entry name" value="Lysozyme-like"/>
    <property type="match status" value="1"/>
</dbReference>
<evidence type="ECO:0000256" key="4">
    <source>
        <dbReference type="ARBA" id="ARBA00022801"/>
    </source>
</evidence>
<dbReference type="Pfam" id="PF00182">
    <property type="entry name" value="Glyco_hydro_19"/>
    <property type="match status" value="1"/>
</dbReference>
<feature type="disulfide bond" evidence="10">
    <location>
        <begin position="49"/>
        <end position="110"/>
    </location>
</feature>
<keyword evidence="4" id="KW-0378">Hydrolase</keyword>
<dbReference type="InterPro" id="IPR000726">
    <property type="entry name" value="Glyco_hydro_19_cat"/>
</dbReference>
<dbReference type="Gene3D" id="3.30.20.10">
    <property type="entry name" value="Endochitinase, domain 2"/>
    <property type="match status" value="1"/>
</dbReference>
<comment type="catalytic activity">
    <reaction evidence="1">
        <text>Random endo-hydrolysis of N-acetyl-beta-D-glucosaminide (1-&gt;4)-beta-linkages in chitin and chitodextrins.</text>
        <dbReference type="EC" id="3.2.1.14"/>
    </reaction>
</comment>
<evidence type="ECO:0000256" key="1">
    <source>
        <dbReference type="ARBA" id="ARBA00000822"/>
    </source>
</evidence>
<dbReference type="PANTHER" id="PTHR22595">
    <property type="entry name" value="CHITINASE-RELATED"/>
    <property type="match status" value="1"/>
</dbReference>
<dbReference type="PIRSF" id="PIRSF001060">
    <property type="entry name" value="Endochitinase"/>
    <property type="match status" value="1"/>
</dbReference>
<reference evidence="14" key="1">
    <citation type="submission" date="2024-06" db="EMBL/GenBank/DDBJ databases">
        <authorList>
            <person name="Ryan C."/>
        </authorList>
    </citation>
    <scope>NUCLEOTIDE SEQUENCE [LARGE SCALE GENOMIC DNA]</scope>
</reference>
<evidence type="ECO:0000256" key="11">
    <source>
        <dbReference type="SAM" id="SignalP"/>
    </source>
</evidence>
<evidence type="ECO:0000313" key="13">
    <source>
        <dbReference type="EMBL" id="CAL4912429.1"/>
    </source>
</evidence>
<evidence type="ECO:0000313" key="14">
    <source>
        <dbReference type="Proteomes" id="UP001497457"/>
    </source>
</evidence>
<proteinExistence type="predicted"/>
<evidence type="ECO:0000256" key="10">
    <source>
        <dbReference type="PIRSR" id="PIRSR001060-2"/>
    </source>
</evidence>
<keyword evidence="6" id="KW-0119">Carbohydrate metabolism</keyword>
<evidence type="ECO:0000256" key="7">
    <source>
        <dbReference type="ARBA" id="ARBA00023295"/>
    </source>
</evidence>
<dbReference type="Proteomes" id="UP001497457">
    <property type="component" value="Chromosome 13rd"/>
</dbReference>
<dbReference type="AlphaFoldDB" id="A0ABC8WMA4"/>
<dbReference type="CDD" id="cd00325">
    <property type="entry name" value="chitinase_GH19"/>
    <property type="match status" value="1"/>
</dbReference>
<keyword evidence="3 11" id="KW-0732">Signal</keyword>
<evidence type="ECO:0000256" key="2">
    <source>
        <dbReference type="ARBA" id="ARBA00012729"/>
    </source>
</evidence>
<dbReference type="Gene3D" id="1.10.530.10">
    <property type="match status" value="1"/>
</dbReference>
<protein>
    <recommendedName>
        <fullName evidence="2">chitinase</fullName>
        <ecNumber evidence="2">3.2.1.14</ecNumber>
    </recommendedName>
</protein>
<name>A0ABC8WMA4_9POAL</name>
<dbReference type="PROSITE" id="PS00774">
    <property type="entry name" value="CHITINASE_19_2"/>
    <property type="match status" value="1"/>
</dbReference>
<dbReference type="EMBL" id="OZ075123">
    <property type="protein sequence ID" value="CAL4912429.1"/>
    <property type="molecule type" value="Genomic_DNA"/>
</dbReference>
<dbReference type="PANTHER" id="PTHR22595:SF45">
    <property type="entry name" value="CHITINASE 11"/>
    <property type="match status" value="1"/>
</dbReference>
<feature type="chain" id="PRO_5044835039" description="chitinase" evidence="11">
    <location>
        <begin position="25"/>
        <end position="257"/>
    </location>
</feature>
<keyword evidence="14" id="KW-1185">Reference proteome</keyword>
<feature type="signal peptide" evidence="11">
    <location>
        <begin position="1"/>
        <end position="24"/>
    </location>
</feature>
<keyword evidence="8" id="KW-0624">Polysaccharide degradation</keyword>
<evidence type="ECO:0000256" key="9">
    <source>
        <dbReference type="PIRSR" id="PIRSR001060-1"/>
    </source>
</evidence>
<evidence type="ECO:0000256" key="5">
    <source>
        <dbReference type="ARBA" id="ARBA00023157"/>
    </source>
</evidence>
<reference evidence="13 14" key="2">
    <citation type="submission" date="2024-10" db="EMBL/GenBank/DDBJ databases">
        <authorList>
            <person name="Ryan C."/>
        </authorList>
    </citation>
    <scope>NUCLEOTIDE SEQUENCE [LARGE SCALE GENOMIC DNA]</scope>
</reference>
<dbReference type="GO" id="GO:0008843">
    <property type="term" value="F:endochitinase activity"/>
    <property type="evidence" value="ECO:0007669"/>
    <property type="project" value="UniProtKB-EC"/>
</dbReference>
<evidence type="ECO:0000256" key="6">
    <source>
        <dbReference type="ARBA" id="ARBA00023277"/>
    </source>
</evidence>
<evidence type="ECO:0000256" key="8">
    <source>
        <dbReference type="ARBA" id="ARBA00023326"/>
    </source>
</evidence>
<dbReference type="EC" id="3.2.1.14" evidence="2"/>
<dbReference type="GO" id="GO:0000272">
    <property type="term" value="P:polysaccharide catabolic process"/>
    <property type="evidence" value="ECO:0007669"/>
    <property type="project" value="UniProtKB-KW"/>
</dbReference>
<keyword evidence="7" id="KW-0326">Glycosidase</keyword>
<gene>
    <name evidence="13" type="ORF">URODEC1_LOCUS15592</name>
</gene>
<accession>A0ABC8WMA4</accession>
<feature type="disulfide bond" evidence="10">
    <location>
        <begin position="215"/>
        <end position="248"/>
    </location>
</feature>
<dbReference type="InterPro" id="IPR023346">
    <property type="entry name" value="Lysozyme-like_dom_sf"/>
</dbReference>
<keyword evidence="5 10" id="KW-1015">Disulfide bond</keyword>
<feature type="domain" description="Glycoside hydrolase family 19 catalytic" evidence="12">
    <location>
        <begin position="160"/>
        <end position="170"/>
    </location>
</feature>
<sequence length="257" mass="27654">MTKAFAVLVFAGAALLAVAGGASAQQGVWSIITRPMFHRMLSHRGDSGCEGAFYTYDAFIEAASKFPGFGTTGDDETRKRELAAFFGQTSHETTGGWATAPDGQFAWGYCRIKEQNPTDPPYYGRGPIQLTHDYNYRRAGRALGLDLLGNPDLVSTDPVVAFKTAIWFWMTPQSPKPSCHAVMTGGWAPSAADRAAGRLPGYGLTTNIINGGQECGTGQGTDGAKDRVGYYKRYCDMLRVGYGDNMACKNQKPYGGG</sequence>
<feature type="active site" description="Proton donor" evidence="9">
    <location>
        <position position="92"/>
    </location>
</feature>
<evidence type="ECO:0000256" key="3">
    <source>
        <dbReference type="ARBA" id="ARBA00022729"/>
    </source>
</evidence>
<organism evidence="13 14">
    <name type="scientific">Urochloa decumbens</name>
    <dbReference type="NCBI Taxonomy" id="240449"/>
    <lineage>
        <taxon>Eukaryota</taxon>
        <taxon>Viridiplantae</taxon>
        <taxon>Streptophyta</taxon>
        <taxon>Embryophyta</taxon>
        <taxon>Tracheophyta</taxon>
        <taxon>Spermatophyta</taxon>
        <taxon>Magnoliopsida</taxon>
        <taxon>Liliopsida</taxon>
        <taxon>Poales</taxon>
        <taxon>Poaceae</taxon>
        <taxon>PACMAD clade</taxon>
        <taxon>Panicoideae</taxon>
        <taxon>Panicodae</taxon>
        <taxon>Paniceae</taxon>
        <taxon>Melinidinae</taxon>
        <taxon>Urochloa</taxon>
    </lineage>
</organism>
<dbReference type="InterPro" id="IPR016283">
    <property type="entry name" value="Glyco_hydro_19"/>
</dbReference>